<dbReference type="Pfam" id="PF02224">
    <property type="entry name" value="Cytidylate_kin"/>
    <property type="match status" value="1"/>
</dbReference>
<feature type="binding site" evidence="10">
    <location>
        <begin position="52"/>
        <end position="60"/>
    </location>
    <ligand>
        <name>ATP</name>
        <dbReference type="ChEBI" id="CHEBI:30616"/>
    </ligand>
</feature>
<comment type="caution">
    <text evidence="12">The sequence shown here is derived from an EMBL/GenBank/DDBJ whole genome shotgun (WGS) entry which is preliminary data.</text>
</comment>
<evidence type="ECO:0000259" key="11">
    <source>
        <dbReference type="Pfam" id="PF02224"/>
    </source>
</evidence>
<dbReference type="SUPFAM" id="SSF52540">
    <property type="entry name" value="P-loop containing nucleoside triphosphate hydrolases"/>
    <property type="match status" value="1"/>
</dbReference>
<comment type="similarity">
    <text evidence="2 10">Belongs to the cytidylate kinase family. Type 1 subfamily.</text>
</comment>
<organism evidence="12 13">
    <name type="scientific">Pseudomonas cichorii</name>
    <dbReference type="NCBI Taxonomy" id="36746"/>
    <lineage>
        <taxon>Bacteria</taxon>
        <taxon>Pseudomonadati</taxon>
        <taxon>Pseudomonadota</taxon>
        <taxon>Gammaproteobacteria</taxon>
        <taxon>Pseudomonadales</taxon>
        <taxon>Pseudomonadaceae</taxon>
        <taxon>Pseudomonas</taxon>
    </lineage>
</organism>
<dbReference type="EC" id="2.7.4.25" evidence="10"/>
<dbReference type="AlphaFoldDB" id="A0A3M4M006"/>
<dbReference type="EMBL" id="RBRE01000039">
    <property type="protein sequence ID" value="RMQ47118.1"/>
    <property type="molecule type" value="Genomic_DNA"/>
</dbReference>
<keyword evidence="6 10" id="KW-0418">Kinase</keyword>
<sequence>MITGIGTDPYPRLCERRHIVSQFSGAVRSSRYACRARGSKVKIKAPVITIDGPSGSGKGTVAGLLARHLGWCLLDSGALYRLLAFAARNHGVDLTNEEALKLLAAHLDVQFETATGGQGQRIILEGEDVTHAIRNEQIGSGASQVASLPAVRDALLQRQRAFQEEPGLVADGRDMGTVVFPEAPLKIFLTASAEERARRRYLQLKAKGDDVSLSSLLDEICARDERDTQRAVAPLKPAHDAIQLDSTELSIEQVLERILSEVALRDIAG</sequence>
<evidence type="ECO:0000256" key="7">
    <source>
        <dbReference type="ARBA" id="ARBA00022840"/>
    </source>
</evidence>
<dbReference type="GO" id="GO:0005829">
    <property type="term" value="C:cytosol"/>
    <property type="evidence" value="ECO:0007669"/>
    <property type="project" value="TreeGrafter"/>
</dbReference>
<evidence type="ECO:0000313" key="13">
    <source>
        <dbReference type="Proteomes" id="UP000277236"/>
    </source>
</evidence>
<evidence type="ECO:0000256" key="9">
    <source>
        <dbReference type="ARBA" id="ARBA00048478"/>
    </source>
</evidence>
<dbReference type="NCBIfam" id="TIGR00017">
    <property type="entry name" value="cmk"/>
    <property type="match status" value="1"/>
</dbReference>
<gene>
    <name evidence="10" type="primary">cmk</name>
    <name evidence="12" type="ORF">ALQ04_04571</name>
</gene>
<keyword evidence="3 10" id="KW-0963">Cytoplasm</keyword>
<reference evidence="12 13" key="1">
    <citation type="submission" date="2018-08" db="EMBL/GenBank/DDBJ databases">
        <title>Recombination of ecologically and evolutionarily significant loci maintains genetic cohesion in the Pseudomonas syringae species complex.</title>
        <authorList>
            <person name="Dillon M."/>
            <person name="Thakur S."/>
            <person name="Almeida R.N.D."/>
            <person name="Weir B.S."/>
            <person name="Guttman D.S."/>
        </authorList>
    </citation>
    <scope>NUCLEOTIDE SEQUENCE [LARGE SCALE GENOMIC DNA]</scope>
    <source>
        <strain evidence="12 13">ICMP 3353</strain>
    </source>
</reference>
<proteinExistence type="inferred from homology"/>
<evidence type="ECO:0000313" key="12">
    <source>
        <dbReference type="EMBL" id="RMQ47118.1"/>
    </source>
</evidence>
<dbReference type="InterPro" id="IPR011994">
    <property type="entry name" value="Cytidylate_kinase_dom"/>
</dbReference>
<keyword evidence="4 10" id="KW-0808">Transferase</keyword>
<name>A0A3M4M006_PSECI</name>
<dbReference type="GO" id="GO:0036431">
    <property type="term" value="F:dCMP kinase activity"/>
    <property type="evidence" value="ECO:0007669"/>
    <property type="project" value="InterPro"/>
</dbReference>
<dbReference type="GO" id="GO:0036430">
    <property type="term" value="F:CMP kinase activity"/>
    <property type="evidence" value="ECO:0007669"/>
    <property type="project" value="RHEA"/>
</dbReference>
<dbReference type="HAMAP" id="MF_00238">
    <property type="entry name" value="Cytidyl_kinase_type1"/>
    <property type="match status" value="1"/>
</dbReference>
<comment type="catalytic activity">
    <reaction evidence="9 10">
        <text>CMP + ATP = CDP + ADP</text>
        <dbReference type="Rhea" id="RHEA:11600"/>
        <dbReference type="ChEBI" id="CHEBI:30616"/>
        <dbReference type="ChEBI" id="CHEBI:58069"/>
        <dbReference type="ChEBI" id="CHEBI:60377"/>
        <dbReference type="ChEBI" id="CHEBI:456216"/>
        <dbReference type="EC" id="2.7.4.25"/>
    </reaction>
</comment>
<evidence type="ECO:0000256" key="8">
    <source>
        <dbReference type="ARBA" id="ARBA00047615"/>
    </source>
</evidence>
<feature type="domain" description="Cytidylate kinase" evidence="11">
    <location>
        <begin position="48"/>
        <end position="262"/>
    </location>
</feature>
<evidence type="ECO:0000256" key="10">
    <source>
        <dbReference type="HAMAP-Rule" id="MF_00238"/>
    </source>
</evidence>
<evidence type="ECO:0000256" key="2">
    <source>
        <dbReference type="ARBA" id="ARBA00009427"/>
    </source>
</evidence>
<evidence type="ECO:0000256" key="3">
    <source>
        <dbReference type="ARBA" id="ARBA00022490"/>
    </source>
</evidence>
<dbReference type="Proteomes" id="UP000277236">
    <property type="component" value="Unassembled WGS sequence"/>
</dbReference>
<dbReference type="InterPro" id="IPR003136">
    <property type="entry name" value="Cytidylate_kin"/>
</dbReference>
<accession>A0A3M4M006</accession>
<dbReference type="GO" id="GO:0005524">
    <property type="term" value="F:ATP binding"/>
    <property type="evidence" value="ECO:0007669"/>
    <property type="project" value="UniProtKB-UniRule"/>
</dbReference>
<dbReference type="PANTHER" id="PTHR21299">
    <property type="entry name" value="CYTIDYLATE KINASE/PANTOATE-BETA-ALANINE LIGASE"/>
    <property type="match status" value="1"/>
</dbReference>
<dbReference type="GO" id="GO:0006220">
    <property type="term" value="P:pyrimidine nucleotide metabolic process"/>
    <property type="evidence" value="ECO:0007669"/>
    <property type="project" value="UniProtKB-UniRule"/>
</dbReference>
<comment type="catalytic activity">
    <reaction evidence="8 10">
        <text>dCMP + ATP = dCDP + ADP</text>
        <dbReference type="Rhea" id="RHEA:25094"/>
        <dbReference type="ChEBI" id="CHEBI:30616"/>
        <dbReference type="ChEBI" id="CHEBI:57566"/>
        <dbReference type="ChEBI" id="CHEBI:58593"/>
        <dbReference type="ChEBI" id="CHEBI:456216"/>
        <dbReference type="EC" id="2.7.4.25"/>
    </reaction>
</comment>
<keyword evidence="7 10" id="KW-0067">ATP-binding</keyword>
<keyword evidence="5 10" id="KW-0547">Nucleotide-binding</keyword>
<evidence type="ECO:0000256" key="6">
    <source>
        <dbReference type="ARBA" id="ARBA00022777"/>
    </source>
</evidence>
<dbReference type="CDD" id="cd02020">
    <property type="entry name" value="CMPK"/>
    <property type="match status" value="1"/>
</dbReference>
<comment type="subcellular location">
    <subcellularLocation>
        <location evidence="1 10">Cytoplasm</location>
    </subcellularLocation>
</comment>
<evidence type="ECO:0000256" key="1">
    <source>
        <dbReference type="ARBA" id="ARBA00004496"/>
    </source>
</evidence>
<dbReference type="PANTHER" id="PTHR21299:SF2">
    <property type="entry name" value="CYTIDYLATE KINASE"/>
    <property type="match status" value="1"/>
</dbReference>
<dbReference type="InterPro" id="IPR027417">
    <property type="entry name" value="P-loop_NTPase"/>
</dbReference>
<dbReference type="FunFam" id="3.40.50.300:FF:000262">
    <property type="entry name" value="Cytidylate kinase"/>
    <property type="match status" value="1"/>
</dbReference>
<dbReference type="GO" id="GO:0015949">
    <property type="term" value="P:nucleobase-containing small molecule interconversion"/>
    <property type="evidence" value="ECO:0007669"/>
    <property type="project" value="TreeGrafter"/>
</dbReference>
<evidence type="ECO:0000256" key="4">
    <source>
        <dbReference type="ARBA" id="ARBA00022679"/>
    </source>
</evidence>
<evidence type="ECO:0000256" key="5">
    <source>
        <dbReference type="ARBA" id="ARBA00022741"/>
    </source>
</evidence>
<dbReference type="Gene3D" id="3.40.50.300">
    <property type="entry name" value="P-loop containing nucleotide triphosphate hydrolases"/>
    <property type="match status" value="1"/>
</dbReference>
<protein>
    <recommendedName>
        <fullName evidence="10">Cytidylate kinase</fullName>
        <shortName evidence="10">CK</shortName>
        <ecNumber evidence="10">2.7.4.25</ecNumber>
    </recommendedName>
    <alternativeName>
        <fullName evidence="10">Cytidine monophosphate kinase</fullName>
        <shortName evidence="10">CMP kinase</shortName>
    </alternativeName>
</protein>